<dbReference type="GO" id="GO:0005829">
    <property type="term" value="C:cytosol"/>
    <property type="evidence" value="ECO:0007669"/>
    <property type="project" value="TreeGrafter"/>
</dbReference>
<dbReference type="GO" id="GO:0003723">
    <property type="term" value="F:RNA binding"/>
    <property type="evidence" value="ECO:0007669"/>
    <property type="project" value="UniProtKB-KW"/>
</dbReference>
<feature type="domain" description="Transcription factor NusA first KH" evidence="7">
    <location>
        <begin position="239"/>
        <end position="315"/>
    </location>
</feature>
<gene>
    <name evidence="9" type="ORF">EG856_00115</name>
</gene>
<dbReference type="InterPro" id="IPR030842">
    <property type="entry name" value="TF_NusA_bacterial"/>
</dbReference>
<feature type="domain" description="Transcription factor NusA N-terminal" evidence="6">
    <location>
        <begin position="13"/>
        <end position="131"/>
    </location>
</feature>
<keyword evidence="3" id="KW-0694">RNA-binding</keyword>
<name>A0A4P6ML89_9BACT</name>
<evidence type="ECO:0000313" key="9">
    <source>
        <dbReference type="EMBL" id="QBF34345.1"/>
    </source>
</evidence>
<dbReference type="SUPFAM" id="SSF69705">
    <property type="entry name" value="Transcription factor NusA, N-terminal domain"/>
    <property type="match status" value="1"/>
</dbReference>
<protein>
    <submittedName>
        <fullName evidence="9">Uncharacterized protein</fullName>
    </submittedName>
</protein>
<dbReference type="Proteomes" id="UP000289326">
    <property type="component" value="Chromosome"/>
</dbReference>
<dbReference type="Pfam" id="PF26594">
    <property type="entry name" value="KH_NusA_2nd"/>
    <property type="match status" value="1"/>
</dbReference>
<keyword evidence="10" id="KW-1185">Reference proteome</keyword>
<dbReference type="KEGG" id="mphi:EG856_00115"/>
<keyword evidence="2" id="KW-0963">Cytoplasm</keyword>
<evidence type="ECO:0000256" key="3">
    <source>
        <dbReference type="ARBA" id="ARBA00022884"/>
    </source>
</evidence>
<organism evidence="9 10">
    <name type="scientific">Mycoplasmopsis phocirhinis</name>
    <dbReference type="NCBI Taxonomy" id="142650"/>
    <lineage>
        <taxon>Bacteria</taxon>
        <taxon>Bacillati</taxon>
        <taxon>Mycoplasmatota</taxon>
        <taxon>Mycoplasmoidales</taxon>
        <taxon>Metamycoplasmataceae</taxon>
        <taxon>Mycoplasmopsis</taxon>
    </lineage>
</organism>
<evidence type="ECO:0000259" key="6">
    <source>
        <dbReference type="Pfam" id="PF08529"/>
    </source>
</evidence>
<dbReference type="InterPro" id="IPR036555">
    <property type="entry name" value="NusA_N_sf"/>
</dbReference>
<dbReference type="GO" id="GO:0003700">
    <property type="term" value="F:DNA-binding transcription factor activity"/>
    <property type="evidence" value="ECO:0007669"/>
    <property type="project" value="InterPro"/>
</dbReference>
<feature type="domain" description="NusA-like second KH" evidence="8">
    <location>
        <begin position="320"/>
        <end position="388"/>
    </location>
</feature>
<evidence type="ECO:0000259" key="7">
    <source>
        <dbReference type="Pfam" id="PF13184"/>
    </source>
</evidence>
<sequence length="538" mass="60924">MSKTIKNSNIAKDFYEIVKSFEFKQRLNLNDIINVFSAETTKILSKIDEDIQVEYILNEDDKTLTPLVTTLSVISDEEALELTNNIDHDARLLMFTTHISLSDARLIQSDCQVDDVVAKELNLEEFSKVLKNTKFPNLLRTIHSSIQQGMSVLRKQRVYEIFKNRIGERVRIQYNAKNSDGSWNVQITEEDAMSTPAYLPSNLVSSKANIKVGQYGHATIINVEEEARLSQVQVSVDSKENVEQALRVSIPELNEGLIDIVNAVRQPGERTKVAFKAGANAPTDFDVFGAIIGPNGQRITGVNEVIGEKIDVILYDDNLRKYIANAMSPARVIDVVEKTNNEQNAVKNSFWVIVAKESLTPAIGRRGVNVSLASSLTNCNLDIISDVEASAQGIIFNNIKSNDVKTFVRRNTRATRRPNAFDVSKINITADSFDDDVMSFTEQEFKDIDTSDFGLEFEELFKQHQQNNEQIVEDKFTLDDAINSFAAENDKVNQIKDDFEDYKRVKEVMENFKTDEDLSKYGLDDFDLSEFDDEDWEE</sequence>
<keyword evidence="4" id="KW-0805">Transcription regulation</keyword>
<dbReference type="Pfam" id="PF08529">
    <property type="entry name" value="NusA_N"/>
    <property type="match status" value="1"/>
</dbReference>
<evidence type="ECO:0000259" key="8">
    <source>
        <dbReference type="Pfam" id="PF26594"/>
    </source>
</evidence>
<evidence type="ECO:0000313" key="10">
    <source>
        <dbReference type="Proteomes" id="UP000289326"/>
    </source>
</evidence>
<dbReference type="Gene3D" id="3.30.300.20">
    <property type="match status" value="2"/>
</dbReference>
<dbReference type="AlphaFoldDB" id="A0A4P6ML89"/>
<dbReference type="GO" id="GO:0006353">
    <property type="term" value="P:DNA-templated transcription termination"/>
    <property type="evidence" value="ECO:0007669"/>
    <property type="project" value="UniProtKB-KW"/>
</dbReference>
<reference evidence="9 10" key="1">
    <citation type="submission" date="2019-01" db="EMBL/GenBank/DDBJ databases">
        <title>Complete sequence and annotation of the Mycoplasma phocirhinis strain 852T genome.</title>
        <authorList>
            <person name="Frasca S.Jr."/>
            <person name="Kutish G.F."/>
            <person name="Castellanos Gell J."/>
            <person name="Michaels D.L."/>
            <person name="Brown D.R."/>
        </authorList>
    </citation>
    <scope>NUCLEOTIDE SEQUENCE [LARGE SCALE GENOMIC DNA]</scope>
    <source>
        <strain evidence="9 10">852</strain>
    </source>
</reference>
<dbReference type="GO" id="GO:0031564">
    <property type="term" value="P:transcription antitermination"/>
    <property type="evidence" value="ECO:0007669"/>
    <property type="project" value="InterPro"/>
</dbReference>
<evidence type="ECO:0000256" key="1">
    <source>
        <dbReference type="ARBA" id="ARBA00022472"/>
    </source>
</evidence>
<dbReference type="RefSeq" id="WP_130429123.1">
    <property type="nucleotide sequence ID" value="NZ_CP034841.1"/>
</dbReference>
<keyword evidence="1" id="KW-0806">Transcription termination</keyword>
<dbReference type="InterPro" id="IPR058582">
    <property type="entry name" value="KH_NusA_2nd"/>
</dbReference>
<dbReference type="Gene3D" id="3.30.1480.10">
    <property type="entry name" value="NusA, N-terminal domain"/>
    <property type="match status" value="1"/>
</dbReference>
<evidence type="ECO:0000256" key="5">
    <source>
        <dbReference type="ARBA" id="ARBA00023163"/>
    </source>
</evidence>
<dbReference type="Pfam" id="PF13184">
    <property type="entry name" value="KH_NusA_1st"/>
    <property type="match status" value="1"/>
</dbReference>
<accession>A0A4P6ML89</accession>
<dbReference type="OrthoDB" id="9807233at2"/>
<dbReference type="InterPro" id="IPR015946">
    <property type="entry name" value="KH_dom-like_a/b"/>
</dbReference>
<dbReference type="SUPFAM" id="SSF54814">
    <property type="entry name" value="Prokaryotic type KH domain (KH-domain type II)"/>
    <property type="match status" value="2"/>
</dbReference>
<dbReference type="EMBL" id="CP034841">
    <property type="protein sequence ID" value="QBF34345.1"/>
    <property type="molecule type" value="Genomic_DNA"/>
</dbReference>
<dbReference type="InterPro" id="IPR025249">
    <property type="entry name" value="TF_NusA_KH_1st"/>
</dbReference>
<dbReference type="InterPro" id="IPR009019">
    <property type="entry name" value="KH_sf_prok-type"/>
</dbReference>
<evidence type="ECO:0000256" key="4">
    <source>
        <dbReference type="ARBA" id="ARBA00023015"/>
    </source>
</evidence>
<proteinExistence type="predicted"/>
<dbReference type="PANTHER" id="PTHR22648:SF0">
    <property type="entry name" value="TRANSCRIPTION TERMINATION_ANTITERMINATION PROTEIN NUSA"/>
    <property type="match status" value="1"/>
</dbReference>
<evidence type="ECO:0000256" key="2">
    <source>
        <dbReference type="ARBA" id="ARBA00022490"/>
    </source>
</evidence>
<dbReference type="InterPro" id="IPR013735">
    <property type="entry name" value="TF_NusA_N"/>
</dbReference>
<keyword evidence="5" id="KW-0804">Transcription</keyword>
<dbReference type="PANTHER" id="PTHR22648">
    <property type="entry name" value="TRANSCRIPTION TERMINATION FACTOR NUSA"/>
    <property type="match status" value="1"/>
</dbReference>